<comment type="caution">
    <text evidence="1">The sequence shown here is derived from an EMBL/GenBank/DDBJ whole genome shotgun (WGS) entry which is preliminary data.</text>
</comment>
<dbReference type="Proteomes" id="UP000033423">
    <property type="component" value="Unassembled WGS sequence"/>
</dbReference>
<keyword evidence="2" id="KW-1185">Reference proteome</keyword>
<dbReference type="EMBL" id="LACI01002393">
    <property type="protein sequence ID" value="KJU82227.1"/>
    <property type="molecule type" value="Genomic_DNA"/>
</dbReference>
<protein>
    <submittedName>
        <fullName evidence="1">Uncharacterized protein</fullName>
    </submittedName>
</protein>
<organism evidence="1 2">
    <name type="scientific">Candidatus Magnetobacterium bavaricum</name>
    <dbReference type="NCBI Taxonomy" id="29290"/>
    <lineage>
        <taxon>Bacteria</taxon>
        <taxon>Pseudomonadati</taxon>
        <taxon>Nitrospirota</taxon>
        <taxon>Thermodesulfovibrionia</taxon>
        <taxon>Thermodesulfovibrionales</taxon>
        <taxon>Candidatus Magnetobacteriaceae</taxon>
        <taxon>Candidatus Magnetobacterium</taxon>
    </lineage>
</organism>
<sequence>MPLILAALKTSGPLKFAITLPLSTRMITSTTISASSPACRYFLVAESMVMVKSGDTIVGSVTIKAMSGSSMAWSHLSGVSLWSIRIYRFSSEKPSRPSGNSMILLVCITRGPNLVVSNKILLLYCIFYLIKIGFCQSGG</sequence>
<gene>
    <name evidence="1" type="ORF">MBAV_005577</name>
</gene>
<evidence type="ECO:0000313" key="2">
    <source>
        <dbReference type="Proteomes" id="UP000033423"/>
    </source>
</evidence>
<reference evidence="1 2" key="1">
    <citation type="submission" date="2015-02" db="EMBL/GenBank/DDBJ databases">
        <title>Single-cell genomics of uncultivated deep-branching MTB reveals a conserved set of magnetosome genes.</title>
        <authorList>
            <person name="Kolinko S."/>
            <person name="Richter M."/>
            <person name="Glockner F.O."/>
            <person name="Brachmann A."/>
            <person name="Schuler D."/>
        </authorList>
    </citation>
    <scope>NUCLEOTIDE SEQUENCE [LARGE SCALE GENOMIC DNA]</scope>
    <source>
        <strain evidence="1">TM-1</strain>
    </source>
</reference>
<proteinExistence type="predicted"/>
<accession>A0A0F3GK53</accession>
<dbReference type="AlphaFoldDB" id="A0A0F3GK53"/>
<evidence type="ECO:0000313" key="1">
    <source>
        <dbReference type="EMBL" id="KJU82227.1"/>
    </source>
</evidence>
<name>A0A0F3GK53_9BACT</name>